<accession>A0A382FFK4</accession>
<gene>
    <name evidence="1" type="ORF">METZ01_LOCUS213625</name>
</gene>
<evidence type="ECO:0000313" key="1">
    <source>
        <dbReference type="EMBL" id="SVB60771.1"/>
    </source>
</evidence>
<dbReference type="InterPro" id="IPR015943">
    <property type="entry name" value="WD40/YVTN_repeat-like_dom_sf"/>
</dbReference>
<organism evidence="1">
    <name type="scientific">marine metagenome</name>
    <dbReference type="NCBI Taxonomy" id="408172"/>
    <lineage>
        <taxon>unclassified sequences</taxon>
        <taxon>metagenomes</taxon>
        <taxon>ecological metagenomes</taxon>
    </lineage>
</organism>
<dbReference type="Gene3D" id="2.130.10.10">
    <property type="entry name" value="YVTN repeat-like/Quinoprotein amine dehydrogenase"/>
    <property type="match status" value="1"/>
</dbReference>
<dbReference type="EMBL" id="UINC01049238">
    <property type="protein sequence ID" value="SVB60771.1"/>
    <property type="molecule type" value="Genomic_DNA"/>
</dbReference>
<reference evidence="1" key="1">
    <citation type="submission" date="2018-05" db="EMBL/GenBank/DDBJ databases">
        <authorList>
            <person name="Lanie J.A."/>
            <person name="Ng W.-L."/>
            <person name="Kazmierczak K.M."/>
            <person name="Andrzejewski T.M."/>
            <person name="Davidsen T.M."/>
            <person name="Wayne K.J."/>
            <person name="Tettelin H."/>
            <person name="Glass J.I."/>
            <person name="Rusch D."/>
            <person name="Podicherti R."/>
            <person name="Tsui H.-C.T."/>
            <person name="Winkler M.E."/>
        </authorList>
    </citation>
    <scope>NUCLEOTIDE SEQUENCE</scope>
</reference>
<name>A0A382FFK4_9ZZZZ</name>
<dbReference type="AlphaFoldDB" id="A0A382FFK4"/>
<feature type="non-terminal residue" evidence="1">
    <location>
        <position position="102"/>
    </location>
</feature>
<dbReference type="PROSITE" id="PS51257">
    <property type="entry name" value="PROKAR_LIPOPROTEIN"/>
    <property type="match status" value="1"/>
</dbReference>
<proteinExistence type="predicted"/>
<sequence length="102" mass="10947">MKKIFPVILLIAIACEDNLYEESDVALTFIATEGTFGDGDGAITVFKGGKQIQNISNVGDVVQALLIQDDKLFVLVNNSHMIKRYSITGSGLSLPGFEIPTG</sequence>
<protein>
    <submittedName>
        <fullName evidence="1">Uncharacterized protein</fullName>
    </submittedName>
</protein>